<dbReference type="EMBL" id="JHEG02000053">
    <property type="protein sequence ID" value="KIE09875.1"/>
    <property type="molecule type" value="Genomic_DNA"/>
</dbReference>
<comment type="caution">
    <text evidence="1">The sequence shown here is derived from an EMBL/GenBank/DDBJ whole genome shotgun (WGS) entry which is preliminary data.</text>
</comment>
<proteinExistence type="predicted"/>
<sequence length="67" mass="7826">MTREQYLEQQNNKLLAIADQAKRLLLSEGISDATPEVMNLVEALEKYETDYSKIEPTLDKPWYTSYK</sequence>
<dbReference type="STRING" id="1479485.DA73_0224335"/>
<reference evidence="1" key="1">
    <citation type="journal article" date="2015" name="Genome Announc.">
        <title>Draft Genome Sequence of Tolypothrix boutellei Strain VB521301.</title>
        <authorList>
            <person name="Chandrababunaidu M.M."/>
            <person name="Singh D."/>
            <person name="Sen D."/>
            <person name="Bhan S."/>
            <person name="Das S."/>
            <person name="Gupta A."/>
            <person name="Adhikary S.P."/>
            <person name="Tripathy S."/>
        </authorList>
    </citation>
    <scope>NUCLEOTIDE SEQUENCE</scope>
    <source>
        <strain evidence="1">VB521301</strain>
    </source>
</reference>
<protein>
    <submittedName>
        <fullName evidence="1">Uncharacterized protein</fullName>
    </submittedName>
</protein>
<gene>
    <name evidence="1" type="ORF">DA73_0224335</name>
</gene>
<accession>A0A0C1RC64</accession>
<evidence type="ECO:0000313" key="1">
    <source>
        <dbReference type="EMBL" id="KIE09875.1"/>
    </source>
</evidence>
<organism evidence="1">
    <name type="scientific">Tolypothrix bouteillei VB521301</name>
    <dbReference type="NCBI Taxonomy" id="1479485"/>
    <lineage>
        <taxon>Bacteria</taxon>
        <taxon>Bacillati</taxon>
        <taxon>Cyanobacteriota</taxon>
        <taxon>Cyanophyceae</taxon>
        <taxon>Nostocales</taxon>
        <taxon>Tolypothrichaceae</taxon>
        <taxon>Tolypothrix</taxon>
    </lineage>
</organism>
<name>A0A0C1RC64_9CYAN</name>
<dbReference type="AlphaFoldDB" id="A0A0C1RC64"/>
<dbReference type="OrthoDB" id="9867370at2"/>